<proteinExistence type="predicted"/>
<evidence type="ECO:0000313" key="1">
    <source>
        <dbReference type="EMBL" id="CAE0317046.1"/>
    </source>
</evidence>
<protein>
    <submittedName>
        <fullName evidence="1">Uncharacterized protein</fullName>
    </submittedName>
</protein>
<gene>
    <name evidence="1" type="ORF">FSAL1345_LOCUS315</name>
</gene>
<accession>A0A7S3IA76</accession>
<reference evidence="1" key="1">
    <citation type="submission" date="2021-01" db="EMBL/GenBank/DDBJ databases">
        <authorList>
            <person name="Corre E."/>
            <person name="Pelletier E."/>
            <person name="Niang G."/>
            <person name="Scheremetjew M."/>
            <person name="Finn R."/>
            <person name="Kale V."/>
            <person name="Holt S."/>
            <person name="Cochrane G."/>
            <person name="Meng A."/>
            <person name="Brown T."/>
            <person name="Cohen L."/>
        </authorList>
    </citation>
    <scope>NUCLEOTIDE SEQUENCE</scope>
</reference>
<name>A0A7S3IA76_9CILI</name>
<dbReference type="EMBL" id="HBIF01000373">
    <property type="protein sequence ID" value="CAE0317046.1"/>
    <property type="molecule type" value="Transcribed_RNA"/>
</dbReference>
<organism evidence="1">
    <name type="scientific">Fabrea salina</name>
    <dbReference type="NCBI Taxonomy" id="342563"/>
    <lineage>
        <taxon>Eukaryota</taxon>
        <taxon>Sar</taxon>
        <taxon>Alveolata</taxon>
        <taxon>Ciliophora</taxon>
        <taxon>Postciliodesmatophora</taxon>
        <taxon>Heterotrichea</taxon>
        <taxon>Heterotrichida</taxon>
        <taxon>Fabreidae</taxon>
        <taxon>Fabrea</taxon>
    </lineage>
</organism>
<dbReference type="AlphaFoldDB" id="A0A7S3IA76"/>
<sequence>MLKTICCLVLGGSILAGGLLIEDSRLTWSVRESVEFKLLIGNSTNAYAEWYLVGLLPEDFEPYEAEFLFMDLNQREVSKAKYKEEMIQVEETVSKGAFIEPRGLDVVAEFTSELFSFDLEDSEYYFIWAYGADAAESLKLKNFGYERVRLDQDESSCFLYLSSLIALSLLG</sequence>